<proteinExistence type="predicted"/>
<feature type="domain" description="N-acetyltransferase" evidence="1">
    <location>
        <begin position="5"/>
        <end position="181"/>
    </location>
</feature>
<protein>
    <recommendedName>
        <fullName evidence="1">N-acetyltransferase domain-containing protein</fullName>
    </recommendedName>
</protein>
<dbReference type="GO" id="GO:0016747">
    <property type="term" value="F:acyltransferase activity, transferring groups other than amino-acyl groups"/>
    <property type="evidence" value="ECO:0007669"/>
    <property type="project" value="InterPro"/>
</dbReference>
<dbReference type="SUPFAM" id="SSF55729">
    <property type="entry name" value="Acyl-CoA N-acyltransferases (Nat)"/>
    <property type="match status" value="1"/>
</dbReference>
<dbReference type="InterPro" id="IPR000182">
    <property type="entry name" value="GNAT_dom"/>
</dbReference>
<dbReference type="AlphaFoldDB" id="A0A9N9KUJ2"/>
<organism evidence="2 3">
    <name type="scientific">Hymenoscyphus fraxineus</name>
    <dbReference type="NCBI Taxonomy" id="746836"/>
    <lineage>
        <taxon>Eukaryota</taxon>
        <taxon>Fungi</taxon>
        <taxon>Dikarya</taxon>
        <taxon>Ascomycota</taxon>
        <taxon>Pezizomycotina</taxon>
        <taxon>Leotiomycetes</taxon>
        <taxon>Helotiales</taxon>
        <taxon>Helotiaceae</taxon>
        <taxon>Hymenoscyphus</taxon>
    </lineage>
</organism>
<evidence type="ECO:0000313" key="3">
    <source>
        <dbReference type="Proteomes" id="UP000696280"/>
    </source>
</evidence>
<name>A0A9N9KUJ2_9HELO</name>
<dbReference type="PROSITE" id="PS51186">
    <property type="entry name" value="GNAT"/>
    <property type="match status" value="1"/>
</dbReference>
<dbReference type="CDD" id="cd04301">
    <property type="entry name" value="NAT_SF"/>
    <property type="match status" value="1"/>
</dbReference>
<dbReference type="Pfam" id="PF00583">
    <property type="entry name" value="Acetyltransf_1"/>
    <property type="match status" value="1"/>
</dbReference>
<sequence>MEPPILFDPKTHNHLIPSIVAVHEACITNEPYTIATFLPPLDLTVMANWWTDRVKEVIAGTRFIIMQLASHPQTGKEVVAGIVSLDMPISQTGPFRSMVEKLLVLPEYRNMGIAKRLMTKLEEVALGAGRPLILLDTVTGSPAELVYPKLGYTFVGVIPDYGISPKDGSLGGATLFYKDLRRGK</sequence>
<gene>
    <name evidence="2" type="ORF">HYFRA_00001142</name>
</gene>
<dbReference type="Gene3D" id="3.40.630.30">
    <property type="match status" value="1"/>
</dbReference>
<accession>A0A9N9KUJ2</accession>
<evidence type="ECO:0000313" key="2">
    <source>
        <dbReference type="EMBL" id="CAG8952395.1"/>
    </source>
</evidence>
<dbReference type="Proteomes" id="UP000696280">
    <property type="component" value="Unassembled WGS sequence"/>
</dbReference>
<dbReference type="InterPro" id="IPR016181">
    <property type="entry name" value="Acyl_CoA_acyltransferase"/>
</dbReference>
<dbReference type="EMBL" id="CAJVRL010000045">
    <property type="protein sequence ID" value="CAG8952395.1"/>
    <property type="molecule type" value="Genomic_DNA"/>
</dbReference>
<reference evidence="2" key="1">
    <citation type="submission" date="2021-07" db="EMBL/GenBank/DDBJ databases">
        <authorList>
            <person name="Durling M."/>
        </authorList>
    </citation>
    <scope>NUCLEOTIDE SEQUENCE</scope>
</reference>
<dbReference type="OrthoDB" id="41532at2759"/>
<keyword evidence="3" id="KW-1185">Reference proteome</keyword>
<evidence type="ECO:0000259" key="1">
    <source>
        <dbReference type="PROSITE" id="PS51186"/>
    </source>
</evidence>
<comment type="caution">
    <text evidence="2">The sequence shown here is derived from an EMBL/GenBank/DDBJ whole genome shotgun (WGS) entry which is preliminary data.</text>
</comment>